<dbReference type="InterPro" id="IPR007210">
    <property type="entry name" value="ABC_Gly_betaine_transp_sub-bd"/>
</dbReference>
<dbReference type="Proteomes" id="UP000254571">
    <property type="component" value="Unassembled WGS sequence"/>
</dbReference>
<dbReference type="GO" id="GO:0022857">
    <property type="term" value="F:transmembrane transporter activity"/>
    <property type="evidence" value="ECO:0007669"/>
    <property type="project" value="InterPro"/>
</dbReference>
<comment type="caution">
    <text evidence="4">The sequence shown here is derived from an EMBL/GenBank/DDBJ whole genome shotgun (WGS) entry which is preliminary data.</text>
</comment>
<protein>
    <submittedName>
        <fullName evidence="4">Quaternary amine uptake ABC transporter (QAT) family, periplasmic amine-binding protein</fullName>
    </submittedName>
</protein>
<feature type="chain" id="PRO_5028965578" evidence="2">
    <location>
        <begin position="33"/>
        <end position="160"/>
    </location>
</feature>
<evidence type="ECO:0000313" key="5">
    <source>
        <dbReference type="Proteomes" id="UP000254571"/>
    </source>
</evidence>
<evidence type="ECO:0000256" key="1">
    <source>
        <dbReference type="SAM" id="MobiDB-lite"/>
    </source>
</evidence>
<reference evidence="4 5" key="1">
    <citation type="submission" date="2018-06" db="EMBL/GenBank/DDBJ databases">
        <authorList>
            <consortium name="Pathogen Informatics"/>
            <person name="Doyle S."/>
        </authorList>
    </citation>
    <scope>NUCLEOTIDE SEQUENCE [LARGE SCALE GENOMIC DNA]</scope>
    <source>
        <strain evidence="4 5">NCTC9149</strain>
    </source>
</reference>
<dbReference type="Gene3D" id="3.40.190.10">
    <property type="entry name" value="Periplasmic binding protein-like II"/>
    <property type="match status" value="1"/>
</dbReference>
<keyword evidence="2" id="KW-0732">Signal</keyword>
<feature type="region of interest" description="Disordered" evidence="1">
    <location>
        <begin position="129"/>
        <end position="160"/>
    </location>
</feature>
<dbReference type="AlphaFoldDB" id="A0A7H4P1P2"/>
<evidence type="ECO:0000256" key="2">
    <source>
        <dbReference type="SAM" id="SignalP"/>
    </source>
</evidence>
<gene>
    <name evidence="4" type="ORF">NCTC9149_02772</name>
</gene>
<dbReference type="GO" id="GO:0043190">
    <property type="term" value="C:ATP-binding cassette (ABC) transporter complex"/>
    <property type="evidence" value="ECO:0007669"/>
    <property type="project" value="InterPro"/>
</dbReference>
<sequence>MKQLFGISAHRRRLRLSVFTAGLLSLSFNALAQDVTIGGANFTESSILANIYASALKKNDIAVKTRLNLGNREIIIPALQSGEIDIVPEYLGALLNYYDGKTLATSQSDVSAELAKALPADFTLLTPSRPRPLPPGPCARKRQKNITSASFPTCSPWPIS</sequence>
<organism evidence="4 5">
    <name type="scientific">Klebsiella grimontii</name>
    <dbReference type="NCBI Taxonomy" id="2058152"/>
    <lineage>
        <taxon>Bacteria</taxon>
        <taxon>Pseudomonadati</taxon>
        <taxon>Pseudomonadota</taxon>
        <taxon>Gammaproteobacteria</taxon>
        <taxon>Enterobacterales</taxon>
        <taxon>Enterobacteriaceae</taxon>
        <taxon>Klebsiella/Raoultella group</taxon>
        <taxon>Klebsiella</taxon>
    </lineage>
</organism>
<dbReference type="EMBL" id="UGMX01000002">
    <property type="protein sequence ID" value="STW06357.1"/>
    <property type="molecule type" value="Genomic_DNA"/>
</dbReference>
<evidence type="ECO:0000259" key="3">
    <source>
        <dbReference type="Pfam" id="PF04069"/>
    </source>
</evidence>
<name>A0A7H4P1P2_9ENTR</name>
<dbReference type="SUPFAM" id="SSF53850">
    <property type="entry name" value="Periplasmic binding protein-like II"/>
    <property type="match status" value="1"/>
</dbReference>
<proteinExistence type="predicted"/>
<feature type="domain" description="ABC-type glycine betaine transport system substrate-binding" evidence="3">
    <location>
        <begin position="34"/>
        <end position="123"/>
    </location>
</feature>
<dbReference type="Pfam" id="PF04069">
    <property type="entry name" value="OpuAC"/>
    <property type="match status" value="1"/>
</dbReference>
<evidence type="ECO:0000313" key="4">
    <source>
        <dbReference type="EMBL" id="STW06357.1"/>
    </source>
</evidence>
<feature type="signal peptide" evidence="2">
    <location>
        <begin position="1"/>
        <end position="32"/>
    </location>
</feature>
<accession>A0A7H4P1P2</accession>